<dbReference type="Proteomes" id="UP001271769">
    <property type="component" value="Unassembled WGS sequence"/>
</dbReference>
<reference evidence="1 2" key="1">
    <citation type="journal article" date="2013" name="Antonie Van Leeuwenhoek">
        <title>Dongia rigui sp. nov., isolated from freshwater of a large wetland in Korea.</title>
        <authorList>
            <person name="Baik K.S."/>
            <person name="Hwang Y.M."/>
            <person name="Choi J.S."/>
            <person name="Kwon J."/>
            <person name="Seong C.N."/>
        </authorList>
    </citation>
    <scope>NUCLEOTIDE SEQUENCE [LARGE SCALE GENOMIC DNA]</scope>
    <source>
        <strain evidence="1 2">04SU4-P</strain>
    </source>
</reference>
<name>A0ABU5DWQ5_9PROT</name>
<comment type="caution">
    <text evidence="1">The sequence shown here is derived from an EMBL/GenBank/DDBJ whole genome shotgun (WGS) entry which is preliminary data.</text>
</comment>
<sequence>MRPPELDVTFVLHHLDCSATEDAADGDEPYMWHLGFKVDAETLGPPPSGSLVPSLNVRVIEGPPHFRHVVGASHVHSSPNPGPAIAPNLGTRTMRLKPAFIPLMGWFPGIAGTICLLWDEDGFAPSTSEAAFTKFKAVFGPALTGELNRLVAGDYDNELAKDINGNVVPDGPEGRSLKWRFARLADAGGRKHAIDAITANVKNIISGPVEDAAVDAAGWDELLDPDDLLGVSAQVYTGNELSGTKNYSLTFTDDDANYTARGQVTAFPVHRAILDSVVSGIERHPDRAVGLWRRVCWGPEKLYWAEAFRVTTSLRYELRTLLGEAPTEIRWFIDNLPLPAGDSLQTVTFDPTSKHFGAPLDALSVFFTGGPSQLKCRVTGNVLEVSNQGGDGVFYGQVRALYGFAGDPSLFPPPATPINELFTLGYDRSADLDIVAVSLEMNDEYHQDVAQCARKIKDIDLKHIPPNFGKLIIDPGDHPDWRTALADRYALATLVANVTGVDMPSGLTPGLRTPQRQRLAPR</sequence>
<organism evidence="1 2">
    <name type="scientific">Dongia rigui</name>
    <dbReference type="NCBI Taxonomy" id="940149"/>
    <lineage>
        <taxon>Bacteria</taxon>
        <taxon>Pseudomonadati</taxon>
        <taxon>Pseudomonadota</taxon>
        <taxon>Alphaproteobacteria</taxon>
        <taxon>Rhodospirillales</taxon>
        <taxon>Dongiaceae</taxon>
        <taxon>Dongia</taxon>
    </lineage>
</organism>
<evidence type="ECO:0000313" key="2">
    <source>
        <dbReference type="Proteomes" id="UP001271769"/>
    </source>
</evidence>
<accession>A0ABU5DWQ5</accession>
<evidence type="ECO:0000313" key="1">
    <source>
        <dbReference type="EMBL" id="MDY0871355.1"/>
    </source>
</evidence>
<keyword evidence="2" id="KW-1185">Reference proteome</keyword>
<proteinExistence type="predicted"/>
<gene>
    <name evidence="1" type="ORF">SMD31_05460</name>
</gene>
<dbReference type="RefSeq" id="WP_320499786.1">
    <property type="nucleotide sequence ID" value="NZ_JAXCLX010000001.1"/>
</dbReference>
<protein>
    <submittedName>
        <fullName evidence="1">Uncharacterized protein</fullName>
    </submittedName>
</protein>
<dbReference type="EMBL" id="JAXCLX010000001">
    <property type="protein sequence ID" value="MDY0871355.1"/>
    <property type="molecule type" value="Genomic_DNA"/>
</dbReference>